<dbReference type="Proteomes" id="UP001159363">
    <property type="component" value="Chromosome 3"/>
</dbReference>
<dbReference type="EMBL" id="JARBHB010000003">
    <property type="protein sequence ID" value="KAJ8889387.1"/>
    <property type="molecule type" value="Genomic_DNA"/>
</dbReference>
<dbReference type="InterPro" id="IPR011335">
    <property type="entry name" value="Restrct_endonuc-II-like"/>
</dbReference>
<name>A0ABQ9HYQ7_9NEOP</name>
<evidence type="ECO:0000313" key="2">
    <source>
        <dbReference type="Proteomes" id="UP001159363"/>
    </source>
</evidence>
<dbReference type="PANTHER" id="PTHR46609">
    <property type="entry name" value="EXONUCLEASE, PHAGE-TYPE/RECB, C-TERMINAL DOMAIN-CONTAINING PROTEIN"/>
    <property type="match status" value="1"/>
</dbReference>
<dbReference type="SUPFAM" id="SSF52980">
    <property type="entry name" value="Restriction endonuclease-like"/>
    <property type="match status" value="1"/>
</dbReference>
<dbReference type="PANTHER" id="PTHR46609:SF8">
    <property type="entry name" value="YQAJ VIRAL RECOMBINASE DOMAIN-CONTAINING PROTEIN"/>
    <property type="match status" value="1"/>
</dbReference>
<protein>
    <recommendedName>
        <fullName evidence="3">Decapping nuclease</fullName>
    </recommendedName>
</protein>
<sequence length="340" mass="38981">MVYPSFDSSSLRGYSTLCQCWQGKCRGYFCNKEESREALAIIKKSKLMEEIEAFVDHLVVNFMCVFAECNAGKRITFTQWGLPCFQEGITSLDYNTHEVIPENYLIQDPNGSTSGTNTQDVDQTGNVALWTKRLSLKILRPSSENASFFAASLQINIEKLDRSAVQTVTQRESRLTSSNFGVVCRWKDTTSCNLLKRLLINGIHNEYIDIKRFEAETGVAYLWIWNVVIWGARSDGLVGEGNVLVEVKFVTSAKPLVLMETARQKKKKKKKKNLFLEMTSDNILKRKKTHHYFYQVQGALNITGCQFCYFLVMTDKHESLHTEKLSADETFWRQEITSKH</sequence>
<dbReference type="InterPro" id="IPR051703">
    <property type="entry name" value="NF-kappa-B_Signaling_Reg"/>
</dbReference>
<gene>
    <name evidence="1" type="ORF">PR048_008886</name>
</gene>
<proteinExistence type="predicted"/>
<reference evidence="1 2" key="1">
    <citation type="submission" date="2023-02" db="EMBL/GenBank/DDBJ databases">
        <title>LHISI_Scaffold_Assembly.</title>
        <authorList>
            <person name="Stuart O.P."/>
            <person name="Cleave R."/>
            <person name="Magrath M.J.L."/>
            <person name="Mikheyev A.S."/>
        </authorList>
    </citation>
    <scope>NUCLEOTIDE SEQUENCE [LARGE SCALE GENOMIC DNA]</scope>
    <source>
        <strain evidence="1">Daus_M_001</strain>
        <tissue evidence="1">Leg muscle</tissue>
    </source>
</reference>
<evidence type="ECO:0000313" key="1">
    <source>
        <dbReference type="EMBL" id="KAJ8889387.1"/>
    </source>
</evidence>
<accession>A0ABQ9HYQ7</accession>
<dbReference type="InterPro" id="IPR011604">
    <property type="entry name" value="PDDEXK-like_dom_sf"/>
</dbReference>
<comment type="caution">
    <text evidence="1">The sequence shown here is derived from an EMBL/GenBank/DDBJ whole genome shotgun (WGS) entry which is preliminary data.</text>
</comment>
<dbReference type="Gene3D" id="3.90.320.10">
    <property type="match status" value="1"/>
</dbReference>
<keyword evidence="2" id="KW-1185">Reference proteome</keyword>
<organism evidence="1 2">
    <name type="scientific">Dryococelus australis</name>
    <dbReference type="NCBI Taxonomy" id="614101"/>
    <lineage>
        <taxon>Eukaryota</taxon>
        <taxon>Metazoa</taxon>
        <taxon>Ecdysozoa</taxon>
        <taxon>Arthropoda</taxon>
        <taxon>Hexapoda</taxon>
        <taxon>Insecta</taxon>
        <taxon>Pterygota</taxon>
        <taxon>Neoptera</taxon>
        <taxon>Polyneoptera</taxon>
        <taxon>Phasmatodea</taxon>
        <taxon>Verophasmatodea</taxon>
        <taxon>Anareolatae</taxon>
        <taxon>Phasmatidae</taxon>
        <taxon>Eurycanthinae</taxon>
        <taxon>Dryococelus</taxon>
    </lineage>
</organism>
<evidence type="ECO:0008006" key="3">
    <source>
        <dbReference type="Google" id="ProtNLM"/>
    </source>
</evidence>